<dbReference type="EMBL" id="QWLB01000024">
    <property type="protein sequence ID" value="RIH92168.1"/>
    <property type="molecule type" value="Genomic_DNA"/>
</dbReference>
<dbReference type="Pfam" id="PF13407">
    <property type="entry name" value="Peripla_BP_4"/>
    <property type="match status" value="1"/>
</dbReference>
<name>A0A399F7G4_9DEIN</name>
<feature type="signal peptide" evidence="7">
    <location>
        <begin position="1"/>
        <end position="22"/>
    </location>
</feature>
<keyword evidence="10" id="KW-1185">Reference proteome</keyword>
<dbReference type="InterPro" id="IPR030159">
    <property type="entry name" value="LsrB"/>
</dbReference>
<dbReference type="GO" id="GO:0030246">
    <property type="term" value="F:carbohydrate binding"/>
    <property type="evidence" value="ECO:0007669"/>
    <property type="project" value="TreeGrafter"/>
</dbReference>
<protein>
    <recommendedName>
        <fullName evidence="3">Autoinducer 2-binding protein LsrB</fullName>
    </recommendedName>
</protein>
<dbReference type="InterPro" id="IPR025997">
    <property type="entry name" value="SBP_2_dom"/>
</dbReference>
<sequence length="329" mass="35073">MKRVWIWLSVLAMVLASALAMAQAGKKITVVMIPKLVGIDYFNATQKGAEEAAKELGNVTLRYVGPTEASAAKQIELIENAIQAKVDVISVAANDPKALAPALQKARDAGIKVVTWDADADSRDVFCNQATFTGIGEALLDSMVDQIGKNGPAAIITSDLTAPNQNSWIAAMKAKIAKEYPNFKIVDTKAPGEDQQKAFQAAQDLMKAYPDLKGIFALSSVAFPGAADAVKQAGKSGKVAVVGLSTPKQMAPFVKDGTVRDVVLWNPIDLGYLSIYAARAAVDGTLKEGAKIKAGRLGEFTVTKDNISLQILLGKPFIFNKSNIDKFNF</sequence>
<dbReference type="AlphaFoldDB" id="A0A399F7G4"/>
<comment type="caution">
    <text evidence="9">The sequence shown here is derived from an EMBL/GenBank/DDBJ whole genome shotgun (WGS) entry which is preliminary data.</text>
</comment>
<comment type="subcellular location">
    <subcellularLocation>
        <location evidence="1">Cell envelope</location>
    </subcellularLocation>
</comment>
<dbReference type="GO" id="GO:0030288">
    <property type="term" value="C:outer membrane-bounded periplasmic space"/>
    <property type="evidence" value="ECO:0007669"/>
    <property type="project" value="TreeGrafter"/>
</dbReference>
<evidence type="ECO:0000256" key="4">
    <source>
        <dbReference type="ARBA" id="ARBA00022729"/>
    </source>
</evidence>
<evidence type="ECO:0000256" key="6">
    <source>
        <dbReference type="ARBA" id="ARBA00025060"/>
    </source>
</evidence>
<gene>
    <name evidence="9" type="primary">lsrB_2</name>
    <name evidence="9" type="ORF">Mgrana_01947</name>
</gene>
<dbReference type="SUPFAM" id="SSF53822">
    <property type="entry name" value="Periplasmic binding protein-like I"/>
    <property type="match status" value="1"/>
</dbReference>
<evidence type="ECO:0000256" key="7">
    <source>
        <dbReference type="SAM" id="SignalP"/>
    </source>
</evidence>
<evidence type="ECO:0000313" key="9">
    <source>
        <dbReference type="EMBL" id="RIH92168.1"/>
    </source>
</evidence>
<dbReference type="OrthoDB" id="9795981at2"/>
<feature type="chain" id="PRO_5030071836" description="Autoinducer 2-binding protein LsrB" evidence="7">
    <location>
        <begin position="23"/>
        <end position="329"/>
    </location>
</feature>
<evidence type="ECO:0000256" key="1">
    <source>
        <dbReference type="ARBA" id="ARBA00004196"/>
    </source>
</evidence>
<keyword evidence="4 7" id="KW-0732">Signal</keyword>
<evidence type="ECO:0000259" key="8">
    <source>
        <dbReference type="Pfam" id="PF13407"/>
    </source>
</evidence>
<comment type="subunit">
    <text evidence="2">The complex is composed of two ATP-binding proteins (LsrA), two transmembrane proteins (LsrC and LsrD) and a solute-binding protein (LsrB).</text>
</comment>
<accession>A0A399F7G4</accession>
<keyword evidence="5" id="KW-0574">Periplasm</keyword>
<dbReference type="RefSeq" id="WP_119357425.1">
    <property type="nucleotide sequence ID" value="NZ_BJXM01000005.1"/>
</dbReference>
<dbReference type="Proteomes" id="UP000266178">
    <property type="component" value="Unassembled WGS sequence"/>
</dbReference>
<evidence type="ECO:0000256" key="5">
    <source>
        <dbReference type="ARBA" id="ARBA00022764"/>
    </source>
</evidence>
<evidence type="ECO:0000313" key="10">
    <source>
        <dbReference type="Proteomes" id="UP000266178"/>
    </source>
</evidence>
<organism evidence="9 10">
    <name type="scientific">Meiothermus granaticius NBRC 107808</name>
    <dbReference type="NCBI Taxonomy" id="1227551"/>
    <lineage>
        <taxon>Bacteria</taxon>
        <taxon>Thermotogati</taxon>
        <taxon>Deinococcota</taxon>
        <taxon>Deinococci</taxon>
        <taxon>Thermales</taxon>
        <taxon>Thermaceae</taxon>
        <taxon>Meiothermus</taxon>
    </lineage>
</organism>
<proteinExistence type="predicted"/>
<dbReference type="CDD" id="cd20003">
    <property type="entry name" value="PBP1_LsrB_Quorum_Sensing"/>
    <property type="match status" value="1"/>
</dbReference>
<dbReference type="InterPro" id="IPR050555">
    <property type="entry name" value="Bact_Solute-Bind_Prot2"/>
</dbReference>
<dbReference type="PANTHER" id="PTHR30036">
    <property type="entry name" value="D-XYLOSE-BINDING PERIPLASMIC PROTEIN"/>
    <property type="match status" value="1"/>
</dbReference>
<dbReference type="GO" id="GO:0043190">
    <property type="term" value="C:ATP-binding cassette (ABC) transporter complex"/>
    <property type="evidence" value="ECO:0007669"/>
    <property type="project" value="InterPro"/>
</dbReference>
<dbReference type="Gene3D" id="3.40.50.2300">
    <property type="match status" value="2"/>
</dbReference>
<dbReference type="PANTHER" id="PTHR30036:SF8">
    <property type="entry name" value="ABC-TYPE SUGAR TRANSPORT SYSTEM PERIPLASMIC COMPONENT-LIKE PROTEIN"/>
    <property type="match status" value="1"/>
</dbReference>
<reference evidence="9 10" key="1">
    <citation type="submission" date="2018-08" db="EMBL/GenBank/DDBJ databases">
        <title>Meiothermus granaticius genome AF-68 sequencing project.</title>
        <authorList>
            <person name="Da Costa M.S."/>
            <person name="Albuquerque L."/>
            <person name="Raposo P."/>
            <person name="Froufe H.J.C."/>
            <person name="Barroso C.S."/>
            <person name="Egas C."/>
        </authorList>
    </citation>
    <scope>NUCLEOTIDE SEQUENCE [LARGE SCALE GENOMIC DNA]</scope>
    <source>
        <strain evidence="9 10">AF-68</strain>
    </source>
</reference>
<comment type="function">
    <text evidence="6">Part of the ABC transporter complex LsrABCD involved in autoinducer 2 (AI-2) import. Binds AI-2 and delivers it to the LsrC and LsrD permeases.</text>
</comment>
<evidence type="ECO:0000256" key="2">
    <source>
        <dbReference type="ARBA" id="ARBA00011262"/>
    </source>
</evidence>
<feature type="domain" description="Periplasmic binding protein" evidence="8">
    <location>
        <begin position="30"/>
        <end position="284"/>
    </location>
</feature>
<dbReference type="InterPro" id="IPR028082">
    <property type="entry name" value="Peripla_BP_I"/>
</dbReference>
<evidence type="ECO:0000256" key="3">
    <source>
        <dbReference type="ARBA" id="ARBA00014452"/>
    </source>
</evidence>